<dbReference type="Gene3D" id="3.40.50.300">
    <property type="entry name" value="P-loop containing nucleotide triphosphate hydrolases"/>
    <property type="match status" value="1"/>
</dbReference>
<comment type="caution">
    <text evidence="2">The sequence shown here is derived from an EMBL/GenBank/DDBJ whole genome shotgun (WGS) entry which is preliminary data.</text>
</comment>
<evidence type="ECO:0000313" key="3">
    <source>
        <dbReference type="Proteomes" id="UP001259832"/>
    </source>
</evidence>
<evidence type="ECO:0000259" key="1">
    <source>
        <dbReference type="Pfam" id="PF24494"/>
    </source>
</evidence>
<gene>
    <name evidence="2" type="ORF">P3T76_004292</name>
</gene>
<dbReference type="GO" id="GO:0033588">
    <property type="term" value="C:elongator holoenzyme complex"/>
    <property type="evidence" value="ECO:0007669"/>
    <property type="project" value="InterPro"/>
</dbReference>
<protein>
    <submittedName>
        <fullName evidence="2">Elongator complex protein 6</fullName>
    </submittedName>
</protein>
<dbReference type="EMBL" id="JASMQC010000006">
    <property type="protein sequence ID" value="KAK1944380.1"/>
    <property type="molecule type" value="Genomic_DNA"/>
</dbReference>
<dbReference type="Pfam" id="PF24494">
    <property type="entry name" value="DUF7587"/>
    <property type="match status" value="1"/>
</dbReference>
<name>A0AAD9GT68_9STRA</name>
<reference evidence="2" key="1">
    <citation type="submission" date="2023-08" db="EMBL/GenBank/DDBJ databases">
        <title>Reference Genome Resource for the Citrus Pathogen Phytophthora citrophthora.</title>
        <authorList>
            <person name="Moller H."/>
            <person name="Coetzee B."/>
            <person name="Rose L.J."/>
            <person name="Van Niekerk J.M."/>
        </authorList>
    </citation>
    <scope>NUCLEOTIDE SEQUENCE</scope>
    <source>
        <strain evidence="2">STE-U-9442</strain>
    </source>
</reference>
<dbReference type="AlphaFoldDB" id="A0AAD9GT68"/>
<dbReference type="InterPro" id="IPR018627">
    <property type="entry name" value="ELP6"/>
</dbReference>
<feature type="domain" description="DUF7587" evidence="1">
    <location>
        <begin position="211"/>
        <end position="311"/>
    </location>
</feature>
<accession>A0AAD9GT68</accession>
<dbReference type="Proteomes" id="UP001259832">
    <property type="component" value="Unassembled WGS sequence"/>
</dbReference>
<evidence type="ECO:0000313" key="2">
    <source>
        <dbReference type="EMBL" id="KAK1944380.1"/>
    </source>
</evidence>
<dbReference type="GO" id="GO:0002098">
    <property type="term" value="P:tRNA wobble uridine modification"/>
    <property type="evidence" value="ECO:0007669"/>
    <property type="project" value="InterPro"/>
</dbReference>
<organism evidence="2 3">
    <name type="scientific">Phytophthora citrophthora</name>
    <dbReference type="NCBI Taxonomy" id="4793"/>
    <lineage>
        <taxon>Eukaryota</taxon>
        <taxon>Sar</taxon>
        <taxon>Stramenopiles</taxon>
        <taxon>Oomycota</taxon>
        <taxon>Peronosporomycetes</taxon>
        <taxon>Peronosporales</taxon>
        <taxon>Peronosporaceae</taxon>
        <taxon>Phytophthora</taxon>
    </lineage>
</organism>
<dbReference type="CDD" id="cd19495">
    <property type="entry name" value="Elp6"/>
    <property type="match status" value="1"/>
</dbReference>
<dbReference type="PANTHER" id="PTHR40781">
    <property type="match status" value="1"/>
</dbReference>
<dbReference type="PANTHER" id="PTHR40781:SF1">
    <property type="match status" value="1"/>
</dbReference>
<dbReference type="InterPro" id="IPR056009">
    <property type="entry name" value="DUF7587"/>
</dbReference>
<dbReference type="InterPro" id="IPR027417">
    <property type="entry name" value="P-loop_NTPase"/>
</dbReference>
<sequence length="594" mass="67166">MNQNVHPGGWAASQFAICFIPCTTPMLLSSTTATIASQYECDRKQVPNVLWRVRYTGQSLKARAKPSFRTNEQFKRAVELHLNWNNRTPTPFVALFGSRELAVKWAKRNFELGYDDVFLLKLDATKLGQIFRVNNDEFLVLRKISRRSIIRESYLTSIEEESDTGRSSEESSEDDIISQFECSKNQVPNPLFRVQYSGNQSLKARCKASFKTTRDFKTAVELHLQWCSCEPTPFVSLFADHEHATKWAQRLLEHGYTDVILLEIDSTKLGSLFNVRELVDHQEIKTSLPEYLYQDEFLVLHEIPKTSIITKTIVNRCETSVNYDSSDSSEEEIDTPLSQYLKALDVEYEKRFTDRMAESLYHLGDLLTWTPASAPRGQLVLLEDCVEAGGAFLVHHFTSLFLKAGHRVCFVASANTVEHYAAVGRKMGVNFAACETKKQLKVVNWGEMETKEAEWTMLFEELKSFTQEEQDAGVSIIVDDISPFKWRFGDAAVLDFVRCCKTLTHDKNGAANVVLLTHADTDVAISRPLSPTLADMATVVLSTKPLATGYSKDIHGTLEVCCQNRGEEPVAVAYKVLESTIKCFHSGGQALRWN</sequence>
<proteinExistence type="predicted"/>
<keyword evidence="3" id="KW-1185">Reference proteome</keyword>
<dbReference type="Pfam" id="PF09807">
    <property type="entry name" value="ELP6"/>
    <property type="match status" value="2"/>
</dbReference>